<feature type="domain" description="ATP-grasp" evidence="5">
    <location>
        <begin position="115"/>
        <end position="314"/>
    </location>
</feature>
<sequence length="421" mass="46803">MRKKLLFVESNTTGTGMILLNKTKKWGYDPVFLTQRPDVYVGLNETGCEIISCDTNSVTDLIQVIKSTFTSEEIAGIMTTSEYYLTIVSELTIIFDLPGNPPDVLGLCRNKYKTRLALSEAKIKQPMFRAVHSVEELEEEISNIGLPFVVKPTDESSSNDVRVCETKEEAVKQFQVIINKPHNARGQAPSKIVLVEEFLHDQEYSVEMFTWQGVSSCVGITEKHVKGYPYFIEYKHIFPARLTSDLESEIIQTVSAALEAIGFVNGITHTEIKWTKQGCSIIEINARPAGGMIPELIQAVTKVDLLELQTKSAIGEKPIVKINHTGCAGIHFIVSDQPGELVEILGVDQVKNLDGIQQVTLTSKAGDQIHVPKNASHRLGFIIAKTTSYEDTSLLLDRAINMIKVDVKQEQQSQLIPNLDI</sequence>
<keyword evidence="3 4" id="KW-0067">ATP-binding</keyword>
<dbReference type="Gene3D" id="3.40.50.20">
    <property type="match status" value="1"/>
</dbReference>
<keyword evidence="7" id="KW-1185">Reference proteome</keyword>
<dbReference type="Pfam" id="PF18603">
    <property type="entry name" value="LAL_C2"/>
    <property type="match status" value="1"/>
</dbReference>
<evidence type="ECO:0000256" key="2">
    <source>
        <dbReference type="ARBA" id="ARBA00022741"/>
    </source>
</evidence>
<gene>
    <name evidence="6" type="ORF">OIH86_21050</name>
</gene>
<dbReference type="InterPro" id="IPR052032">
    <property type="entry name" value="ATP-dep_AA_Ligase"/>
</dbReference>
<evidence type="ECO:0000256" key="3">
    <source>
        <dbReference type="ARBA" id="ARBA00022840"/>
    </source>
</evidence>
<evidence type="ECO:0000313" key="6">
    <source>
        <dbReference type="EMBL" id="MCV9888138.1"/>
    </source>
</evidence>
<evidence type="ECO:0000259" key="5">
    <source>
        <dbReference type="PROSITE" id="PS50975"/>
    </source>
</evidence>
<dbReference type="Pfam" id="PF13535">
    <property type="entry name" value="ATP-grasp_4"/>
    <property type="match status" value="1"/>
</dbReference>
<dbReference type="InterPro" id="IPR011761">
    <property type="entry name" value="ATP-grasp"/>
</dbReference>
<proteinExistence type="predicted"/>
<dbReference type="EMBL" id="JAOYEY010000049">
    <property type="protein sequence ID" value="MCV9888138.1"/>
    <property type="molecule type" value="Genomic_DNA"/>
</dbReference>
<dbReference type="PANTHER" id="PTHR43585:SF2">
    <property type="entry name" value="ATP-GRASP ENZYME FSQD"/>
    <property type="match status" value="1"/>
</dbReference>
<dbReference type="SUPFAM" id="SSF56059">
    <property type="entry name" value="Glutathione synthetase ATP-binding domain-like"/>
    <property type="match status" value="1"/>
</dbReference>
<organism evidence="6 7">
    <name type="scientific">Metabacillus halosaccharovorans</name>
    <dbReference type="NCBI Taxonomy" id="930124"/>
    <lineage>
        <taxon>Bacteria</taxon>
        <taxon>Bacillati</taxon>
        <taxon>Bacillota</taxon>
        <taxon>Bacilli</taxon>
        <taxon>Bacillales</taxon>
        <taxon>Bacillaceae</taxon>
        <taxon>Metabacillus</taxon>
    </lineage>
</organism>
<dbReference type="RefSeq" id="WP_264144326.1">
    <property type="nucleotide sequence ID" value="NZ_JAOYEY010000049.1"/>
</dbReference>
<evidence type="ECO:0000256" key="1">
    <source>
        <dbReference type="ARBA" id="ARBA00022598"/>
    </source>
</evidence>
<dbReference type="Proteomes" id="UP001526147">
    <property type="component" value="Unassembled WGS sequence"/>
</dbReference>
<dbReference type="PROSITE" id="PS50975">
    <property type="entry name" value="ATP_GRASP"/>
    <property type="match status" value="1"/>
</dbReference>
<reference evidence="6 7" key="1">
    <citation type="submission" date="2022-10" db="EMBL/GenBank/DDBJ databases">
        <title>Draft genome assembly of moderately radiation resistant bacterium Metabacillus halosaccharovorans.</title>
        <authorList>
            <person name="Pal S."/>
            <person name="Gopinathan A."/>
        </authorList>
    </citation>
    <scope>NUCLEOTIDE SEQUENCE [LARGE SCALE GENOMIC DNA]</scope>
    <source>
        <strain evidence="6 7">VITHBRA001</strain>
    </source>
</reference>
<protein>
    <submittedName>
        <fullName evidence="6">ATP-grasp domain-containing protein</fullName>
    </submittedName>
</protein>
<keyword evidence="2 4" id="KW-0547">Nucleotide-binding</keyword>
<dbReference type="PANTHER" id="PTHR43585">
    <property type="entry name" value="FUMIPYRROLE BIOSYNTHESIS PROTEIN C"/>
    <property type="match status" value="1"/>
</dbReference>
<evidence type="ECO:0000313" key="7">
    <source>
        <dbReference type="Proteomes" id="UP001526147"/>
    </source>
</evidence>
<accession>A0ABT3DM49</accession>
<dbReference type="InterPro" id="IPR040570">
    <property type="entry name" value="LAL_C2"/>
</dbReference>
<evidence type="ECO:0000256" key="4">
    <source>
        <dbReference type="PROSITE-ProRule" id="PRU00409"/>
    </source>
</evidence>
<keyword evidence="1" id="KW-0436">Ligase</keyword>
<comment type="caution">
    <text evidence="6">The sequence shown here is derived from an EMBL/GenBank/DDBJ whole genome shotgun (WGS) entry which is preliminary data.</text>
</comment>
<dbReference type="Gene3D" id="3.30.470.20">
    <property type="entry name" value="ATP-grasp fold, B domain"/>
    <property type="match status" value="1"/>
</dbReference>
<name>A0ABT3DM49_9BACI</name>